<dbReference type="InterPro" id="IPR015590">
    <property type="entry name" value="Aldehyde_DH_dom"/>
</dbReference>
<dbReference type="Pfam" id="PF00171">
    <property type="entry name" value="Aldedh"/>
    <property type="match status" value="1"/>
</dbReference>
<evidence type="ECO:0000256" key="2">
    <source>
        <dbReference type="ARBA" id="ARBA00023002"/>
    </source>
</evidence>
<evidence type="ECO:0000313" key="12">
    <source>
        <dbReference type="EMBL" id="OAY46905.1"/>
    </source>
</evidence>
<evidence type="ECO:0000256" key="4">
    <source>
        <dbReference type="ARBA" id="ARBA00040853"/>
    </source>
</evidence>
<evidence type="ECO:0000256" key="10">
    <source>
        <dbReference type="RuleBase" id="RU003345"/>
    </source>
</evidence>
<evidence type="ECO:0000256" key="9">
    <source>
        <dbReference type="PROSITE-ProRule" id="PRU10007"/>
    </source>
</evidence>
<dbReference type="STRING" id="3983.A0A2C9VPR8"/>
<dbReference type="InterPro" id="IPR016163">
    <property type="entry name" value="Ald_DH_C"/>
</dbReference>
<evidence type="ECO:0000259" key="11">
    <source>
        <dbReference type="Pfam" id="PF00171"/>
    </source>
</evidence>
<comment type="similarity">
    <text evidence="1 10">Belongs to the aldehyde dehydrogenase family.</text>
</comment>
<keyword evidence="2 10" id="KW-0560">Oxidoreductase</keyword>
<evidence type="ECO:0000256" key="5">
    <source>
        <dbReference type="ARBA" id="ARBA00042470"/>
    </source>
</evidence>
<dbReference type="PANTHER" id="PTHR42991:SF1">
    <property type="entry name" value="ALDEHYDE DEHYDROGENASE"/>
    <property type="match status" value="1"/>
</dbReference>
<dbReference type="SUPFAM" id="SSF53720">
    <property type="entry name" value="ALDH-like"/>
    <property type="match status" value="1"/>
</dbReference>
<comment type="catalytic activity">
    <reaction evidence="8">
        <text>D-glyceraldehyde 3-phosphate + NADP(+) + H2O = (2R)-3-phosphoglycerate + NADPH + 2 H(+)</text>
        <dbReference type="Rhea" id="RHEA:14669"/>
        <dbReference type="ChEBI" id="CHEBI:15377"/>
        <dbReference type="ChEBI" id="CHEBI:15378"/>
        <dbReference type="ChEBI" id="CHEBI:57783"/>
        <dbReference type="ChEBI" id="CHEBI:58272"/>
        <dbReference type="ChEBI" id="CHEBI:58349"/>
        <dbReference type="ChEBI" id="CHEBI:59776"/>
        <dbReference type="EC" id="1.2.1.9"/>
    </reaction>
</comment>
<protein>
    <recommendedName>
        <fullName evidence="4">NADP-dependent glyceraldehyde-3-phosphate dehydrogenase</fullName>
        <ecNumber evidence="3">1.2.1.9</ecNumber>
    </recommendedName>
    <alternativeName>
        <fullName evidence="5">Glyceraldehyde-3-phosphate dehydrogenase [NADP(+)]</fullName>
    </alternativeName>
    <alternativeName>
        <fullName evidence="6">Non-phosphorylating glyceraldehyde 3-phosphate dehydrogenase</fullName>
    </alternativeName>
    <alternativeName>
        <fullName evidence="7">Triosephosphate dehydrogenase</fullName>
    </alternativeName>
</protein>
<evidence type="ECO:0000256" key="7">
    <source>
        <dbReference type="ARBA" id="ARBA00043052"/>
    </source>
</evidence>
<dbReference type="PROSITE" id="PS00687">
    <property type="entry name" value="ALDEHYDE_DEHYDR_GLU"/>
    <property type="match status" value="1"/>
</dbReference>
<dbReference type="InterPro" id="IPR051020">
    <property type="entry name" value="ALDH-related_metabolic_enz"/>
</dbReference>
<feature type="domain" description="Aldehyde dehydrogenase" evidence="11">
    <location>
        <begin position="2"/>
        <end position="158"/>
    </location>
</feature>
<dbReference type="InterPro" id="IPR029510">
    <property type="entry name" value="Ald_DH_CS_GLU"/>
</dbReference>
<organism evidence="12">
    <name type="scientific">Manihot esculenta</name>
    <name type="common">Cassava</name>
    <name type="synonym">Jatropha manihot</name>
    <dbReference type="NCBI Taxonomy" id="3983"/>
    <lineage>
        <taxon>Eukaryota</taxon>
        <taxon>Viridiplantae</taxon>
        <taxon>Streptophyta</taxon>
        <taxon>Embryophyta</taxon>
        <taxon>Tracheophyta</taxon>
        <taxon>Spermatophyta</taxon>
        <taxon>Magnoliopsida</taxon>
        <taxon>eudicotyledons</taxon>
        <taxon>Gunneridae</taxon>
        <taxon>Pentapetalae</taxon>
        <taxon>rosids</taxon>
        <taxon>fabids</taxon>
        <taxon>Malpighiales</taxon>
        <taxon>Euphorbiaceae</taxon>
        <taxon>Crotonoideae</taxon>
        <taxon>Manihoteae</taxon>
        <taxon>Manihot</taxon>
    </lineage>
</organism>
<name>A0A2C9VPR8_MANES</name>
<dbReference type="EMBL" id="CM004392">
    <property type="protein sequence ID" value="OAY46905.1"/>
    <property type="molecule type" value="Genomic_DNA"/>
</dbReference>
<evidence type="ECO:0000256" key="6">
    <source>
        <dbReference type="ARBA" id="ARBA00042646"/>
    </source>
</evidence>
<dbReference type="InterPro" id="IPR016161">
    <property type="entry name" value="Ald_DH/histidinol_DH"/>
</dbReference>
<gene>
    <name evidence="12" type="ORF">MANES_06G037200</name>
</gene>
<accession>A0A2C9VPR8</accession>
<dbReference type="EC" id="1.2.1.9" evidence="3"/>
<proteinExistence type="inferred from homology"/>
<evidence type="ECO:0000256" key="8">
    <source>
        <dbReference type="ARBA" id="ARBA00049186"/>
    </source>
</evidence>
<dbReference type="PANTHER" id="PTHR42991">
    <property type="entry name" value="ALDEHYDE DEHYDROGENASE"/>
    <property type="match status" value="1"/>
</dbReference>
<reference evidence="12" key="1">
    <citation type="submission" date="2016-02" db="EMBL/GenBank/DDBJ databases">
        <title>WGS assembly of Manihot esculenta.</title>
        <authorList>
            <person name="Bredeson J.V."/>
            <person name="Prochnik S.E."/>
            <person name="Lyons J.B."/>
            <person name="Schmutz J."/>
            <person name="Grimwood J."/>
            <person name="Vrebalov J."/>
            <person name="Bart R.S."/>
            <person name="Amuge T."/>
            <person name="Ferguson M.E."/>
            <person name="Green R."/>
            <person name="Putnam N."/>
            <person name="Stites J."/>
            <person name="Rounsley S."/>
            <person name="Rokhsar D.S."/>
        </authorList>
    </citation>
    <scope>NUCLEOTIDE SEQUENCE [LARGE SCALE GENOMIC DNA]</scope>
    <source>
        <tissue evidence="12">Leaf</tissue>
    </source>
</reference>
<dbReference type="Gene3D" id="3.40.309.10">
    <property type="entry name" value="Aldehyde Dehydrogenase, Chain A, domain 2"/>
    <property type="match status" value="1"/>
</dbReference>
<dbReference type="GO" id="GO:0008886">
    <property type="term" value="F:glyceraldehyde-3-phosphate dehydrogenase (NADP+) (non-phosphorylating) activity"/>
    <property type="evidence" value="ECO:0007669"/>
    <property type="project" value="UniProtKB-EC"/>
</dbReference>
<evidence type="ECO:0000256" key="1">
    <source>
        <dbReference type="ARBA" id="ARBA00009986"/>
    </source>
</evidence>
<sequence>MIPLQMELGGKDVCIVLEDIDLDLVAANIIKGGFLYGGRRYITIKVVVVMESIAGGALVGKMNAGVVKLRVGQPEDDCNITPVVTESSSNFIEGLVMDAKEKGATFCPEWVYLIWPLLLDNVRADMRTAWEEPFGFVLPVIKINSNEEGIHRCNASNYTEYII</sequence>
<feature type="active site" evidence="9">
    <location>
        <position position="7"/>
    </location>
</feature>
<dbReference type="AlphaFoldDB" id="A0A2C9VPR8"/>
<evidence type="ECO:0000256" key="3">
    <source>
        <dbReference type="ARBA" id="ARBA00038980"/>
    </source>
</evidence>